<dbReference type="EMBL" id="CR522870">
    <property type="protein sequence ID" value="CAG37707.1"/>
    <property type="molecule type" value="Genomic_DNA"/>
</dbReference>
<dbReference type="eggNOG" id="COG1120">
    <property type="taxonomic scope" value="Bacteria"/>
</dbReference>
<evidence type="ECO:0000313" key="6">
    <source>
        <dbReference type="Proteomes" id="UP000000602"/>
    </source>
</evidence>
<evidence type="ECO:0000256" key="3">
    <source>
        <dbReference type="ARBA" id="ARBA00022840"/>
    </source>
</evidence>
<organism evidence="5 6">
    <name type="scientific">Desulfotalea psychrophila (strain LSv54 / DSM 12343)</name>
    <dbReference type="NCBI Taxonomy" id="177439"/>
    <lineage>
        <taxon>Bacteria</taxon>
        <taxon>Pseudomonadati</taxon>
        <taxon>Thermodesulfobacteriota</taxon>
        <taxon>Desulfobulbia</taxon>
        <taxon>Desulfobulbales</taxon>
        <taxon>Desulfocapsaceae</taxon>
        <taxon>Desulfotalea</taxon>
    </lineage>
</organism>
<dbReference type="InterPro" id="IPR017871">
    <property type="entry name" value="ABC_transporter-like_CS"/>
</dbReference>
<dbReference type="InterPro" id="IPR003439">
    <property type="entry name" value="ABC_transporter-like_ATP-bd"/>
</dbReference>
<protein>
    <submittedName>
        <fullName evidence="5">Related to iron (III) ABC transporter, ATP-binding protein</fullName>
    </submittedName>
</protein>
<dbReference type="KEGG" id="dps:DP2978"/>
<dbReference type="Proteomes" id="UP000000602">
    <property type="component" value="Chromosome"/>
</dbReference>
<evidence type="ECO:0000256" key="1">
    <source>
        <dbReference type="ARBA" id="ARBA00022448"/>
    </source>
</evidence>
<dbReference type="Pfam" id="PF03266">
    <property type="entry name" value="NTPase_1"/>
    <property type="match status" value="1"/>
</dbReference>
<dbReference type="InterPro" id="IPR027417">
    <property type="entry name" value="P-loop_NTPase"/>
</dbReference>
<dbReference type="eggNOG" id="COG1618">
    <property type="taxonomic scope" value="Bacteria"/>
</dbReference>
<reference evidence="6" key="1">
    <citation type="journal article" date="2004" name="Environ. Microbiol.">
        <title>The genome of Desulfotalea psychrophila, a sulfate-reducing bacterium from permanently cold Arctic sediments.</title>
        <authorList>
            <person name="Rabus R."/>
            <person name="Ruepp A."/>
            <person name="Frickey T."/>
            <person name="Rattei T."/>
            <person name="Fartmann B."/>
            <person name="Stark M."/>
            <person name="Bauer M."/>
            <person name="Zibat A."/>
            <person name="Lombardot T."/>
            <person name="Becker I."/>
            <person name="Amann J."/>
            <person name="Gellner K."/>
            <person name="Teeling H."/>
            <person name="Leuschner W.D."/>
            <person name="Gloeckner F.-O."/>
            <person name="Lupas A.N."/>
            <person name="Amann R."/>
            <person name="Klenk H.-P."/>
        </authorList>
    </citation>
    <scope>NUCLEOTIDE SEQUENCE [LARGE SCALE GENOMIC DNA]</scope>
    <source>
        <strain evidence="6">DSM 12343 / LSv54</strain>
    </source>
</reference>
<gene>
    <name evidence="5" type="ordered locus">DP2978</name>
</gene>
<dbReference type="Pfam" id="PF00005">
    <property type="entry name" value="ABC_tran"/>
    <property type="match status" value="1"/>
</dbReference>
<keyword evidence="6" id="KW-1185">Reference proteome</keyword>
<dbReference type="InterPro" id="IPR004948">
    <property type="entry name" value="Nuc-triphosphatase_THEP1"/>
</dbReference>
<dbReference type="HOGENOM" id="CLU_049577_0_0_7"/>
<dbReference type="SUPFAM" id="SSF52540">
    <property type="entry name" value="P-loop containing nucleoside triphosphate hydrolases"/>
    <property type="match status" value="2"/>
</dbReference>
<dbReference type="Gene3D" id="3.40.50.300">
    <property type="entry name" value="P-loop containing nucleotide triphosphate hydrolases"/>
    <property type="match status" value="2"/>
</dbReference>
<dbReference type="FunFam" id="3.40.50.300:FF:000134">
    <property type="entry name" value="Iron-enterobactin ABC transporter ATP-binding protein"/>
    <property type="match status" value="1"/>
</dbReference>
<proteinExistence type="predicted"/>
<dbReference type="CDD" id="cd03214">
    <property type="entry name" value="ABC_Iron-Siderophores_B12_Hemin"/>
    <property type="match status" value="1"/>
</dbReference>
<dbReference type="AlphaFoldDB" id="Q6AIX3"/>
<feature type="domain" description="ABC transporter" evidence="4">
    <location>
        <begin position="17"/>
        <end position="253"/>
    </location>
</feature>
<dbReference type="InterPro" id="IPR003593">
    <property type="entry name" value="AAA+_ATPase"/>
</dbReference>
<evidence type="ECO:0000259" key="4">
    <source>
        <dbReference type="PROSITE" id="PS50893"/>
    </source>
</evidence>
<keyword evidence="1" id="KW-0813">Transport</keyword>
<dbReference type="PANTHER" id="PTHR42794">
    <property type="entry name" value="HEMIN IMPORT ATP-BINDING PROTEIN HMUV"/>
    <property type="match status" value="1"/>
</dbReference>
<dbReference type="PANTHER" id="PTHR42794:SF2">
    <property type="entry name" value="ABC TRANSPORTER ATP-BINDING PROTEIN"/>
    <property type="match status" value="1"/>
</dbReference>
<dbReference type="GO" id="GO:0005524">
    <property type="term" value="F:ATP binding"/>
    <property type="evidence" value="ECO:0007669"/>
    <property type="project" value="UniProtKB-KW"/>
</dbReference>
<dbReference type="STRING" id="177439.DP2978"/>
<dbReference type="PROSITE" id="PS50893">
    <property type="entry name" value="ABC_TRANSPORTER_2"/>
    <property type="match status" value="1"/>
</dbReference>
<sequence length="447" mass="49122">MGMSRQNSLKVERQVLLDCQNLSFSYGDKAILSGVSLQFEGGCFVALLGKNGAGKSTLLRCLCGLDSSESDHLSLKGVDLVKMKRAEIARHISFVPQEHDEMFPFSVLDVVVMGRTVFLGVFGRPKQFDYDYASQTLEELGCLYLAERVYTTLSGGEKQLVLLARALVQTREIIFLDEPTNHLDYKNRYHMLLTLKNLCQKHGTCVVACLHDPNHALLFADEVIMLEDGKVMCQGKTAEVVTGKAISRLYGIASSHSSSQGLSTVQPCFSQPAFAGRVLLLVGTSGDGKTTILQRLVAQNRSRRMAGVLCPGSWKDGKRYSSEIVDIQSGESTLFAQRERSAGPDLGSFVFYDEGQALARRALDFSEEDQQECILIDEVGPLELHGGGYAPSIPPLLALTGVRHIWAVRPTIVEQVKSRWMLVEPIIVNASDDGALAQLQKFLETEG</sequence>
<dbReference type="GO" id="GO:0016887">
    <property type="term" value="F:ATP hydrolysis activity"/>
    <property type="evidence" value="ECO:0007669"/>
    <property type="project" value="InterPro"/>
</dbReference>
<dbReference type="PROSITE" id="PS00211">
    <property type="entry name" value="ABC_TRANSPORTER_1"/>
    <property type="match status" value="1"/>
</dbReference>
<accession>Q6AIX3</accession>
<name>Q6AIX3_DESPS</name>
<keyword evidence="3 5" id="KW-0067">ATP-binding</keyword>
<evidence type="ECO:0000313" key="5">
    <source>
        <dbReference type="EMBL" id="CAG37707.1"/>
    </source>
</evidence>
<keyword evidence="2" id="KW-0547">Nucleotide-binding</keyword>
<dbReference type="SMART" id="SM00382">
    <property type="entry name" value="AAA"/>
    <property type="match status" value="2"/>
</dbReference>
<evidence type="ECO:0000256" key="2">
    <source>
        <dbReference type="ARBA" id="ARBA00022741"/>
    </source>
</evidence>